<evidence type="ECO:0000313" key="1">
    <source>
        <dbReference type="EMBL" id="CAK9185180.1"/>
    </source>
</evidence>
<dbReference type="Proteomes" id="UP001642360">
    <property type="component" value="Unassembled WGS sequence"/>
</dbReference>
<sequence length="103" mass="11807">MTGTQSIAKLEGVEAFSAYAVLTIRYIYLYNNLASIYLTNKYKQELVYHELKLVVITAELSRNLTNSNMINIIHIIQLCFTTSLCFTIRPSFAIEIPAEQLKR</sequence>
<keyword evidence="2" id="KW-1185">Reference proteome</keyword>
<evidence type="ECO:0000313" key="2">
    <source>
        <dbReference type="Proteomes" id="UP001642360"/>
    </source>
</evidence>
<protein>
    <submittedName>
        <fullName evidence="1">Uncharacterized protein</fullName>
    </submittedName>
</protein>
<dbReference type="AlphaFoldDB" id="A0ABC8UVU2"/>
<name>A0ABC8UVU2_9AQUA</name>
<organism evidence="1 2">
    <name type="scientific">Ilex paraguariensis</name>
    <name type="common">yerba mate</name>
    <dbReference type="NCBI Taxonomy" id="185542"/>
    <lineage>
        <taxon>Eukaryota</taxon>
        <taxon>Viridiplantae</taxon>
        <taxon>Streptophyta</taxon>
        <taxon>Embryophyta</taxon>
        <taxon>Tracheophyta</taxon>
        <taxon>Spermatophyta</taxon>
        <taxon>Magnoliopsida</taxon>
        <taxon>eudicotyledons</taxon>
        <taxon>Gunneridae</taxon>
        <taxon>Pentapetalae</taxon>
        <taxon>asterids</taxon>
        <taxon>campanulids</taxon>
        <taxon>Aquifoliales</taxon>
        <taxon>Aquifoliaceae</taxon>
        <taxon>Ilex</taxon>
    </lineage>
</organism>
<reference evidence="1 2" key="1">
    <citation type="submission" date="2024-02" db="EMBL/GenBank/DDBJ databases">
        <authorList>
            <person name="Vignale AGUSTIN F."/>
            <person name="Sosa J E."/>
            <person name="Modenutti C."/>
        </authorList>
    </citation>
    <scope>NUCLEOTIDE SEQUENCE [LARGE SCALE GENOMIC DNA]</scope>
</reference>
<gene>
    <name evidence="1" type="ORF">ILEXP_LOCUS55557</name>
</gene>
<proteinExistence type="predicted"/>
<dbReference type="EMBL" id="CAUOFW020009213">
    <property type="protein sequence ID" value="CAK9185180.1"/>
    <property type="molecule type" value="Genomic_DNA"/>
</dbReference>
<comment type="caution">
    <text evidence="1">The sequence shown here is derived from an EMBL/GenBank/DDBJ whole genome shotgun (WGS) entry which is preliminary data.</text>
</comment>
<accession>A0ABC8UVU2</accession>